<keyword evidence="1" id="KW-0418">Kinase</keyword>
<dbReference type="Pfam" id="PF13581">
    <property type="entry name" value="HATPase_c_2"/>
    <property type="match status" value="1"/>
</dbReference>
<dbReference type="Proteomes" id="UP000530403">
    <property type="component" value="Unassembled WGS sequence"/>
</dbReference>
<dbReference type="AlphaFoldDB" id="A0A7J0CFC2"/>
<dbReference type="InterPro" id="IPR050267">
    <property type="entry name" value="Anti-sigma-factor_SerPK"/>
</dbReference>
<comment type="caution">
    <text evidence="4">The sequence shown here is derived from an EMBL/GenBank/DDBJ whole genome shotgun (WGS) entry which is preliminary data.</text>
</comment>
<dbReference type="Gene3D" id="3.30.565.10">
    <property type="entry name" value="Histidine kinase-like ATPase, C-terminal domain"/>
    <property type="match status" value="1"/>
</dbReference>
<keyword evidence="6" id="KW-1185">Reference proteome</keyword>
<dbReference type="EMBL" id="JACCCF010000001">
    <property type="protein sequence ID" value="NYE44550.1"/>
    <property type="molecule type" value="Genomic_DNA"/>
</dbReference>
<dbReference type="Proteomes" id="UP000498980">
    <property type="component" value="Unassembled WGS sequence"/>
</dbReference>
<keyword evidence="1" id="KW-0723">Serine/threonine-protein kinase</keyword>
<evidence type="ECO:0000313" key="6">
    <source>
        <dbReference type="Proteomes" id="UP000498980"/>
    </source>
</evidence>
<dbReference type="CDD" id="cd16936">
    <property type="entry name" value="HATPase_RsbW-like"/>
    <property type="match status" value="1"/>
</dbReference>
<dbReference type="SUPFAM" id="SSF55874">
    <property type="entry name" value="ATPase domain of HSP90 chaperone/DNA topoisomerase II/histidine kinase"/>
    <property type="match status" value="1"/>
</dbReference>
<reference evidence="4 6" key="1">
    <citation type="submission" date="2020-05" db="EMBL/GenBank/DDBJ databases">
        <title>Whole genome shotgun sequence of Streptomyces fulvorobeus NBRC 15897.</title>
        <authorList>
            <person name="Komaki H."/>
            <person name="Tamura T."/>
        </authorList>
    </citation>
    <scope>NUCLEOTIDE SEQUENCE [LARGE SCALE GENOMIC DNA]</scope>
    <source>
        <strain evidence="4 6">NBRC 15897</strain>
    </source>
</reference>
<dbReference type="GO" id="GO:0004674">
    <property type="term" value="F:protein serine/threonine kinase activity"/>
    <property type="evidence" value="ECO:0007669"/>
    <property type="project" value="UniProtKB-KW"/>
</dbReference>
<dbReference type="EMBL" id="BLWC01000001">
    <property type="protein sequence ID" value="GFN01089.1"/>
    <property type="molecule type" value="Genomic_DNA"/>
</dbReference>
<evidence type="ECO:0000256" key="1">
    <source>
        <dbReference type="ARBA" id="ARBA00022527"/>
    </source>
</evidence>
<dbReference type="InterPro" id="IPR003594">
    <property type="entry name" value="HATPase_dom"/>
</dbReference>
<evidence type="ECO:0000313" key="7">
    <source>
        <dbReference type="Proteomes" id="UP000530403"/>
    </source>
</evidence>
<gene>
    <name evidence="5" type="ORF">HEB29_005561</name>
    <name evidence="4" type="ORF">Sfulv_58990</name>
</gene>
<name>A0A7J0CFC2_9ACTN</name>
<dbReference type="PANTHER" id="PTHR35526:SF3">
    <property type="entry name" value="ANTI-SIGMA-F FACTOR RSBW"/>
    <property type="match status" value="1"/>
</dbReference>
<proteinExistence type="predicted"/>
<sequence>MGQLDRVMANTDALATGSGLPGPSVVTTESGGRDARTGQGIPETAAEARARVTALLTSTFSDPKREALDEVVVADVLLVTSELVTNAIRHGNGLTGFGVMVVEEGLLLEVADASTERPAQTDSSAAGNFQPGGFGWPLICRLARDATITPTPDGKQITVLIPLS</sequence>
<feature type="region of interest" description="Disordered" evidence="2">
    <location>
        <begin position="13"/>
        <end position="44"/>
    </location>
</feature>
<feature type="domain" description="Histidine kinase/HSP90-like ATPase" evidence="3">
    <location>
        <begin position="45"/>
        <end position="159"/>
    </location>
</feature>
<dbReference type="PANTHER" id="PTHR35526">
    <property type="entry name" value="ANTI-SIGMA-F FACTOR RSBW-RELATED"/>
    <property type="match status" value="1"/>
</dbReference>
<dbReference type="InterPro" id="IPR036890">
    <property type="entry name" value="HATPase_C_sf"/>
</dbReference>
<organism evidence="4 6">
    <name type="scientific">Streptomyces fulvorobeus</name>
    <dbReference type="NCBI Taxonomy" id="284028"/>
    <lineage>
        <taxon>Bacteria</taxon>
        <taxon>Bacillati</taxon>
        <taxon>Actinomycetota</taxon>
        <taxon>Actinomycetes</taxon>
        <taxon>Kitasatosporales</taxon>
        <taxon>Streptomycetaceae</taxon>
        <taxon>Streptomyces</taxon>
    </lineage>
</organism>
<accession>A0A7J0CFC2</accession>
<evidence type="ECO:0000313" key="5">
    <source>
        <dbReference type="EMBL" id="NYE44550.1"/>
    </source>
</evidence>
<keyword evidence="1" id="KW-0808">Transferase</keyword>
<evidence type="ECO:0000259" key="3">
    <source>
        <dbReference type="Pfam" id="PF13581"/>
    </source>
</evidence>
<evidence type="ECO:0000256" key="2">
    <source>
        <dbReference type="SAM" id="MobiDB-lite"/>
    </source>
</evidence>
<dbReference type="RefSeq" id="WP_246353263.1">
    <property type="nucleotide sequence ID" value="NZ_BAAAUE010000022.1"/>
</dbReference>
<evidence type="ECO:0000313" key="4">
    <source>
        <dbReference type="EMBL" id="GFN01089.1"/>
    </source>
</evidence>
<reference evidence="5 7" key="2">
    <citation type="submission" date="2020-07" db="EMBL/GenBank/DDBJ databases">
        <title>Sequencing the genomes of 1000 actinobacteria strains.</title>
        <authorList>
            <person name="Klenk H.-P."/>
        </authorList>
    </citation>
    <scope>NUCLEOTIDE SEQUENCE [LARGE SCALE GENOMIC DNA]</scope>
    <source>
        <strain evidence="5 7">DSM 41455</strain>
    </source>
</reference>
<protein>
    <submittedName>
        <fullName evidence="5">Anti-sigma regulatory factor (Ser/Thr protein kinase)</fullName>
    </submittedName>
</protein>